<dbReference type="InterPro" id="IPR024078">
    <property type="entry name" value="LmbE-like_dom_sf"/>
</dbReference>
<dbReference type="Gene3D" id="3.40.50.10320">
    <property type="entry name" value="LmbE-like"/>
    <property type="match status" value="1"/>
</dbReference>
<name>A0A3L9YKH3_9RHOB</name>
<dbReference type="AlphaFoldDB" id="A0A3L9YKH3"/>
<dbReference type="SUPFAM" id="SSF102588">
    <property type="entry name" value="LmbE-like"/>
    <property type="match status" value="1"/>
</dbReference>
<comment type="caution">
    <text evidence="1">The sequence shown here is derived from an EMBL/GenBank/DDBJ whole genome shotgun (WGS) entry which is preliminary data.</text>
</comment>
<evidence type="ECO:0000313" key="2">
    <source>
        <dbReference type="Proteomes" id="UP000281343"/>
    </source>
</evidence>
<reference evidence="1 2" key="1">
    <citation type="submission" date="2018-10" db="EMBL/GenBank/DDBJ databases">
        <authorList>
            <person name="Jung H.S."/>
            <person name="Jeon C.O."/>
        </authorList>
    </citation>
    <scope>NUCLEOTIDE SEQUENCE [LARGE SCALE GENOMIC DNA]</scope>
    <source>
        <strain evidence="1 2">MA-7-27</strain>
    </source>
</reference>
<proteinExistence type="predicted"/>
<protein>
    <submittedName>
        <fullName evidence="1">PIG-L family deacetylase</fullName>
    </submittedName>
</protein>
<dbReference type="Pfam" id="PF02585">
    <property type="entry name" value="PIG-L"/>
    <property type="match status" value="1"/>
</dbReference>
<dbReference type="InterPro" id="IPR003737">
    <property type="entry name" value="GlcNAc_PI_deacetylase-related"/>
</dbReference>
<dbReference type="EMBL" id="RCNT01000002">
    <property type="protein sequence ID" value="RMA43310.1"/>
    <property type="molecule type" value="Genomic_DNA"/>
</dbReference>
<sequence>MPTTDQSRIMAEAATPLIARIWRALQPLRSVVGFMNTGAHPDDETSAMLAVLGLRDGINLSFACANRGEGGQNDIGTEAGFDLGTIRTAEMERAAEMLDMRLYWLGQSPEDTITDFGFSKSGDETMARWGRDRTLTRFVHILRTERPDIICPTFLDIPGQHGHHRAMTSAAHEAMELAADPAFTGSDLPSWQVSKLYLPAWSGAGGSYDDELPPPEATLTIDGHGTDPVLGASYARIAQQSRAFHRTQGMGRWIPPGAETDWPLHLAISKVGPDRGAITDNLPGDLRDLDPALEPAQAAIDAALAAFPDRAGMLAAAARAHAALDQAQTDPLHAHRIARKQAQLARLMRLCAHPDIRGRLAEPRLTPGESTTLAVERRTADFGRATLTPVLPDWIDCNGDDLRLSQAARPSDPYPDSYDPLAPRAPSLAVTIETDGIAATSHIALETPLLVGPSARADLSRRAAILNLARPGRNIELSVSNISGGTPRFNLPEGWTQSWTGPQVMLGAPKDVAEGLYNLPLLLDGQPAYGIRVFTHDHIAPRLRSTPAMLRLRIADIAVPKARIGYIGGGNDRAAEWLAAIGCDVTELGDQALASADPFSGYDTILIGVFAIRFRPVLARHIPALHDWTRNGGNLVTLYHRPWDNWDAETTAPAALEIGQPSLRWRVTDETAPVTHLVPDHPLLTTPNQITPGDWDGWHKERGLYFAKSWNKAYIPLLAMSDPGEEPLHGALVSARIGQGRHTHLALILHHQMAQLVPGAFRLMANIVTPD</sequence>
<dbReference type="SUPFAM" id="SSF52317">
    <property type="entry name" value="Class I glutamine amidotransferase-like"/>
    <property type="match status" value="1"/>
</dbReference>
<dbReference type="OrthoDB" id="9759749at2"/>
<keyword evidence="2" id="KW-1185">Reference proteome</keyword>
<dbReference type="RefSeq" id="WP_121897245.1">
    <property type="nucleotide sequence ID" value="NZ_RCNT01000002.1"/>
</dbReference>
<dbReference type="InterPro" id="IPR029062">
    <property type="entry name" value="Class_I_gatase-like"/>
</dbReference>
<dbReference type="Proteomes" id="UP000281343">
    <property type="component" value="Unassembled WGS sequence"/>
</dbReference>
<organism evidence="1 2">
    <name type="scientific">Rhodophyticola porphyridii</name>
    <dbReference type="NCBI Taxonomy" id="1852017"/>
    <lineage>
        <taxon>Bacteria</taxon>
        <taxon>Pseudomonadati</taxon>
        <taxon>Pseudomonadota</taxon>
        <taxon>Alphaproteobacteria</taxon>
        <taxon>Rhodobacterales</taxon>
        <taxon>Roseobacteraceae</taxon>
        <taxon>Rhodophyticola</taxon>
    </lineage>
</organism>
<accession>A0A3L9YKH3</accession>
<gene>
    <name evidence="1" type="ORF">D9R08_06800</name>
</gene>
<evidence type="ECO:0000313" key="1">
    <source>
        <dbReference type="EMBL" id="RMA43310.1"/>
    </source>
</evidence>